<dbReference type="InterPro" id="IPR055431">
    <property type="entry name" value="RsgI_M"/>
</dbReference>
<evidence type="ECO:0000256" key="3">
    <source>
        <dbReference type="ARBA" id="ARBA00022692"/>
    </source>
</evidence>
<evidence type="ECO:0000256" key="7">
    <source>
        <dbReference type="SAM" id="Phobius"/>
    </source>
</evidence>
<evidence type="ECO:0000256" key="5">
    <source>
        <dbReference type="ARBA" id="ARBA00023136"/>
    </source>
</evidence>
<keyword evidence="5 7" id="KW-0472">Membrane</keyword>
<comment type="subcellular location">
    <subcellularLocation>
        <location evidence="1">Cell membrane</location>
        <topology evidence="1">Single-pass membrane protein</topology>
    </subcellularLocation>
</comment>
<evidence type="ECO:0000256" key="2">
    <source>
        <dbReference type="ARBA" id="ARBA00022475"/>
    </source>
</evidence>
<dbReference type="EMBL" id="JBDIML010000004">
    <property type="protein sequence ID" value="MEN2768162.1"/>
    <property type="molecule type" value="Genomic_DNA"/>
</dbReference>
<evidence type="ECO:0000256" key="1">
    <source>
        <dbReference type="ARBA" id="ARBA00004162"/>
    </source>
</evidence>
<evidence type="ECO:0000256" key="6">
    <source>
        <dbReference type="SAM" id="MobiDB-lite"/>
    </source>
</evidence>
<evidence type="ECO:0000256" key="4">
    <source>
        <dbReference type="ARBA" id="ARBA00022989"/>
    </source>
</evidence>
<evidence type="ECO:0000313" key="9">
    <source>
        <dbReference type="EMBL" id="MEN2768162.1"/>
    </source>
</evidence>
<feature type="domain" description="RsgI N-terminal anti-sigma" evidence="8">
    <location>
        <begin position="6"/>
        <end position="56"/>
    </location>
</feature>
<keyword evidence="3 7" id="KW-0812">Transmembrane</keyword>
<keyword evidence="10" id="KW-1185">Reference proteome</keyword>
<feature type="compositionally biased region" description="Basic and acidic residues" evidence="6">
    <location>
        <begin position="271"/>
        <end position="291"/>
    </location>
</feature>
<accession>A0ABU9XMT2</accession>
<keyword evidence="4 7" id="KW-1133">Transmembrane helix</keyword>
<name>A0ABU9XMT2_9BACI</name>
<dbReference type="PROSITE" id="PS51849">
    <property type="entry name" value="RSGI_N"/>
    <property type="match status" value="1"/>
</dbReference>
<dbReference type="Pfam" id="PF23750">
    <property type="entry name" value="RsgI_M"/>
    <property type="match status" value="1"/>
</dbReference>
<dbReference type="InterPro" id="IPR024449">
    <property type="entry name" value="Anti-sigma_RsgI_N"/>
</dbReference>
<reference evidence="9 10" key="1">
    <citation type="submission" date="2024-05" db="EMBL/GenBank/DDBJ databases">
        <authorList>
            <person name="Haq I."/>
            <person name="Ullah Z."/>
            <person name="Ahmad R."/>
            <person name="Li M."/>
            <person name="Tong Y."/>
        </authorList>
    </citation>
    <scope>NUCLEOTIDE SEQUENCE [LARGE SCALE GENOMIC DNA]</scope>
    <source>
        <strain evidence="9 10">16A2E</strain>
    </source>
</reference>
<comment type="caution">
    <text evidence="9">The sequence shown here is derived from an EMBL/GenBank/DDBJ whole genome shotgun (WGS) entry which is preliminary data.</text>
</comment>
<dbReference type="Proteomes" id="UP001444625">
    <property type="component" value="Unassembled WGS sequence"/>
</dbReference>
<feature type="compositionally biased region" description="Polar residues" evidence="6">
    <location>
        <begin position="348"/>
        <end position="358"/>
    </location>
</feature>
<sequence>MKNKTYQGIVLKVTDQYVVLLQKGGTFKNIPIDRVDTIPMIGQSFSYIENDSRRNWWKYLSIAALLFIGILSYTMYSSAQSSYLLVIDINPSIELTVNGSDKVTKITGLNKDGENLLQELHIENKNLEVSTALSKIVKQAEGDGYFENNPLIYTTIVPIKHKARTSVEEIDSIIKTSLGNENVSVVVSKESKEKYEKAKKEKLTINYYKQYEILQEQGIVYDVEEIYGKSLSELQMMRSSNNNKNAVEDQNEHNDDTVETVVPNRGNSTNSDDKQSNQKEEAATNKQEEKPNNTSSNQNKEQSNSSSNQKDLPEKNNNSQENEGLKQKEQNSKNGTDIPSKEGEEQMPNKQQAPSNENVPEKNQEGNASNQKNDDNPSKEAQQNKPSQEENQQSNENNSGQNSDRSNQ</sequence>
<feature type="region of interest" description="Disordered" evidence="6">
    <location>
        <begin position="244"/>
        <end position="408"/>
    </location>
</feature>
<organism evidence="9 10">
    <name type="scientific">Ornithinibacillus xuwenensis</name>
    <dbReference type="NCBI Taxonomy" id="3144668"/>
    <lineage>
        <taxon>Bacteria</taxon>
        <taxon>Bacillati</taxon>
        <taxon>Bacillota</taxon>
        <taxon>Bacilli</taxon>
        <taxon>Bacillales</taxon>
        <taxon>Bacillaceae</taxon>
        <taxon>Ornithinibacillus</taxon>
    </lineage>
</organism>
<feature type="compositionally biased region" description="Basic and acidic residues" evidence="6">
    <location>
        <begin position="246"/>
        <end position="256"/>
    </location>
</feature>
<evidence type="ECO:0000259" key="8">
    <source>
        <dbReference type="PROSITE" id="PS51849"/>
    </source>
</evidence>
<protein>
    <recommendedName>
        <fullName evidence="8">RsgI N-terminal anti-sigma domain-containing protein</fullName>
    </recommendedName>
</protein>
<proteinExistence type="predicted"/>
<feature type="compositionally biased region" description="Low complexity" evidence="6">
    <location>
        <begin position="292"/>
        <end position="309"/>
    </location>
</feature>
<feature type="transmembrane region" description="Helical" evidence="7">
    <location>
        <begin position="56"/>
        <end position="76"/>
    </location>
</feature>
<dbReference type="RefSeq" id="WP_345825643.1">
    <property type="nucleotide sequence ID" value="NZ_JBDIML010000004.1"/>
</dbReference>
<feature type="compositionally biased region" description="Low complexity" evidence="6">
    <location>
        <begin position="383"/>
        <end position="408"/>
    </location>
</feature>
<keyword evidence="2" id="KW-1003">Cell membrane</keyword>
<evidence type="ECO:0000313" key="10">
    <source>
        <dbReference type="Proteomes" id="UP001444625"/>
    </source>
</evidence>
<gene>
    <name evidence="9" type="ORF">ABC228_13345</name>
</gene>